<dbReference type="EC" id="2.6.1.22" evidence="3"/>
<keyword evidence="7 12" id="KW-0663">Pyridoxal phosphate</keyword>
<evidence type="ECO:0000256" key="5">
    <source>
        <dbReference type="ARBA" id="ARBA00022576"/>
    </source>
</evidence>
<dbReference type="InterPro" id="IPR015422">
    <property type="entry name" value="PyrdxlP-dep_Trfase_small"/>
</dbReference>
<dbReference type="InterPro" id="IPR004631">
    <property type="entry name" value="4NH2But_aminotransferase_euk"/>
</dbReference>
<dbReference type="InterPro" id="IPR015424">
    <property type="entry name" value="PyrdxlP-dep_Trfase"/>
</dbReference>
<dbReference type="GO" id="GO:0034386">
    <property type="term" value="F:4-aminobutyrate:2-oxoglutarate transaminase activity"/>
    <property type="evidence" value="ECO:0007669"/>
    <property type="project" value="UniProtKB-EC"/>
</dbReference>
<evidence type="ECO:0000256" key="9">
    <source>
        <dbReference type="ARBA" id="ARBA00030204"/>
    </source>
</evidence>
<dbReference type="InterPro" id="IPR049704">
    <property type="entry name" value="Aminotrans_3_PPA_site"/>
</dbReference>
<evidence type="ECO:0000256" key="10">
    <source>
        <dbReference type="ARBA" id="ARBA00030857"/>
    </source>
</evidence>
<dbReference type="FunFam" id="3.40.640.10:FF:000029">
    <property type="entry name" value="4-aminobutyrate aminotransferase, mitochondrial"/>
    <property type="match status" value="1"/>
</dbReference>
<dbReference type="InterPro" id="IPR015421">
    <property type="entry name" value="PyrdxlP-dep_Trfase_major"/>
</dbReference>
<reference evidence="13 14" key="1">
    <citation type="journal article" date="2016" name="Nat. Commun.">
        <title>Extremotolerant tardigrade genome and improved radiotolerance of human cultured cells by tardigrade-unique protein.</title>
        <authorList>
            <person name="Hashimoto T."/>
            <person name="Horikawa D.D."/>
            <person name="Saito Y."/>
            <person name="Kuwahara H."/>
            <person name="Kozuka-Hata H."/>
            <person name="Shin-I T."/>
            <person name="Minakuchi Y."/>
            <person name="Ohishi K."/>
            <person name="Motoyama A."/>
            <person name="Aizu T."/>
            <person name="Enomoto A."/>
            <person name="Kondo K."/>
            <person name="Tanaka S."/>
            <person name="Hara Y."/>
            <person name="Koshikawa S."/>
            <person name="Sagara H."/>
            <person name="Miura T."/>
            <person name="Yokobori S."/>
            <person name="Miyagawa K."/>
            <person name="Suzuki Y."/>
            <person name="Kubo T."/>
            <person name="Oyama M."/>
            <person name="Kohara Y."/>
            <person name="Fujiyama A."/>
            <person name="Arakawa K."/>
            <person name="Katayama T."/>
            <person name="Toyoda A."/>
            <person name="Kunieda T."/>
        </authorList>
    </citation>
    <scope>NUCLEOTIDE SEQUENCE [LARGE SCALE GENOMIC DNA]</scope>
    <source>
        <strain evidence="13 14">YOKOZUNA-1</strain>
    </source>
</reference>
<proteinExistence type="inferred from homology"/>
<evidence type="ECO:0000256" key="7">
    <source>
        <dbReference type="ARBA" id="ARBA00022898"/>
    </source>
</evidence>
<dbReference type="GO" id="GO:0047298">
    <property type="term" value="F:(S)-3-amino-2-methylpropionate transaminase activity"/>
    <property type="evidence" value="ECO:0007669"/>
    <property type="project" value="UniProtKB-EC"/>
</dbReference>
<accession>A0A1D1VKR1</accession>
<keyword evidence="6" id="KW-0808">Transferase</keyword>
<dbReference type="Proteomes" id="UP000186922">
    <property type="component" value="Unassembled WGS sequence"/>
</dbReference>
<comment type="caution">
    <text evidence="13">The sequence shown here is derived from an EMBL/GenBank/DDBJ whole genome shotgun (WGS) entry which is preliminary data.</text>
</comment>
<protein>
    <recommendedName>
        <fullName evidence="10">(S)-3-amino-2-methylpropionate transaminase</fullName>
        <ecNumber evidence="4">2.6.1.19</ecNumber>
        <ecNumber evidence="3">2.6.1.22</ecNumber>
    </recommendedName>
    <alternativeName>
        <fullName evidence="11">GABA aminotransferase</fullName>
    </alternativeName>
    <alternativeName>
        <fullName evidence="9">Gamma-amino-N-butyrate transaminase</fullName>
    </alternativeName>
    <alternativeName>
        <fullName evidence="8">L-AIBAT</fullName>
    </alternativeName>
</protein>
<dbReference type="InterPro" id="IPR005814">
    <property type="entry name" value="Aminotrans_3"/>
</dbReference>
<dbReference type="EMBL" id="BDGG01000008">
    <property type="protein sequence ID" value="GAV02205.1"/>
    <property type="molecule type" value="Genomic_DNA"/>
</dbReference>
<sequence>MNSLRVCQSTLRTSAQFGRGTKRAQHAAAAAARSTRSQAPSLVEGEPDQPVVRTEVPGPKSKALTADLGTIQNSLAVTFFADYEKSVGNYIADVDGNVMLDTYMQISSIPLGYNHPDLLEVTQSREYQALSINRPALGNMPPKSFVDKLHGALMSVAPRGLKHVQTMACGSCSNENAYKVMFIWYNMKNRQGKEYTMEELDQCLVNKGPACPDLSLLSFKGGFHGRTLGCLATTHTKHVHKRDVPSMDWPIATFPKYKYPLEQNMDYNAKQDMQCLQEVEKLFEEYKAKGRPVAGIVVEPIQAEGGDVHGSPEFFQQLQRIGKKNGAALLIDEVQTGGGSTGTMWAHEQFKLDSPPDIVTFSKKMMTGGYFYADEFHLAEPYRIFNTWLGDPTKIMLLEKALGVIKRDNLLEVVKDSASVMEKGFLHLQDKFPKLVSNSRGRGTFRAFDMPDMKMRDKFLGDMRNAGVQIGGSGPNSVRFRPALIFQPHHAETLIDITADVLKSKF</sequence>
<gene>
    <name evidence="13" type="primary">RvY_12800-1</name>
    <name evidence="13" type="synonym">RvY_12800.1</name>
    <name evidence="13" type="ORF">RvY_12800</name>
</gene>
<dbReference type="PIRSF" id="PIRSF000521">
    <property type="entry name" value="Transaminase_4ab_Lys_Orn"/>
    <property type="match status" value="1"/>
</dbReference>
<dbReference type="Gene3D" id="3.90.1150.10">
    <property type="entry name" value="Aspartate Aminotransferase, domain 1"/>
    <property type="match status" value="1"/>
</dbReference>
<dbReference type="SUPFAM" id="SSF53383">
    <property type="entry name" value="PLP-dependent transferases"/>
    <property type="match status" value="1"/>
</dbReference>
<dbReference type="GO" id="GO:0009450">
    <property type="term" value="P:gamma-aminobutyric acid catabolic process"/>
    <property type="evidence" value="ECO:0007669"/>
    <property type="project" value="TreeGrafter"/>
</dbReference>
<dbReference type="GO" id="GO:0005739">
    <property type="term" value="C:mitochondrion"/>
    <property type="evidence" value="ECO:0007669"/>
    <property type="project" value="TreeGrafter"/>
</dbReference>
<dbReference type="OrthoDB" id="5419315at2759"/>
<dbReference type="STRING" id="947166.A0A1D1VKR1"/>
<evidence type="ECO:0000256" key="4">
    <source>
        <dbReference type="ARBA" id="ARBA00012912"/>
    </source>
</evidence>
<dbReference type="PROSITE" id="PS00600">
    <property type="entry name" value="AA_TRANSFER_CLASS_3"/>
    <property type="match status" value="1"/>
</dbReference>
<dbReference type="Gene3D" id="3.40.640.10">
    <property type="entry name" value="Type I PLP-dependent aspartate aminotransferase-like (Major domain)"/>
    <property type="match status" value="1"/>
</dbReference>
<evidence type="ECO:0000256" key="8">
    <source>
        <dbReference type="ARBA" id="ARBA00029760"/>
    </source>
</evidence>
<dbReference type="PANTHER" id="PTHR43206:SF1">
    <property type="entry name" value="4-AMINOBUTYRATE AMINOTRANSFERASE, MITOCHONDRIAL"/>
    <property type="match status" value="1"/>
</dbReference>
<dbReference type="Pfam" id="PF00202">
    <property type="entry name" value="Aminotran_3"/>
    <property type="match status" value="1"/>
</dbReference>
<dbReference type="GO" id="GO:0030170">
    <property type="term" value="F:pyridoxal phosphate binding"/>
    <property type="evidence" value="ECO:0007669"/>
    <property type="project" value="InterPro"/>
</dbReference>
<evidence type="ECO:0000256" key="11">
    <source>
        <dbReference type="ARBA" id="ARBA00031787"/>
    </source>
</evidence>
<evidence type="ECO:0000256" key="1">
    <source>
        <dbReference type="ARBA" id="ARBA00001933"/>
    </source>
</evidence>
<dbReference type="AlphaFoldDB" id="A0A1D1VKR1"/>
<dbReference type="EC" id="2.6.1.19" evidence="4"/>
<comment type="cofactor">
    <cofactor evidence="1">
        <name>pyridoxal 5'-phosphate</name>
        <dbReference type="ChEBI" id="CHEBI:597326"/>
    </cofactor>
</comment>
<evidence type="ECO:0000256" key="12">
    <source>
        <dbReference type="RuleBase" id="RU003560"/>
    </source>
</evidence>
<keyword evidence="5" id="KW-0032">Aminotransferase</keyword>
<dbReference type="CDD" id="cd00610">
    <property type="entry name" value="OAT_like"/>
    <property type="match status" value="1"/>
</dbReference>
<evidence type="ECO:0000256" key="2">
    <source>
        <dbReference type="ARBA" id="ARBA00008954"/>
    </source>
</evidence>
<dbReference type="NCBIfam" id="TIGR00699">
    <property type="entry name" value="GABAtrns_euk"/>
    <property type="match status" value="1"/>
</dbReference>
<name>A0A1D1VKR1_RAMVA</name>
<dbReference type="PANTHER" id="PTHR43206">
    <property type="entry name" value="AMINOTRANSFERASE"/>
    <property type="match status" value="1"/>
</dbReference>
<organism evidence="13 14">
    <name type="scientific">Ramazzottius varieornatus</name>
    <name type="common">Water bear</name>
    <name type="synonym">Tardigrade</name>
    <dbReference type="NCBI Taxonomy" id="947166"/>
    <lineage>
        <taxon>Eukaryota</taxon>
        <taxon>Metazoa</taxon>
        <taxon>Ecdysozoa</taxon>
        <taxon>Tardigrada</taxon>
        <taxon>Eutardigrada</taxon>
        <taxon>Parachela</taxon>
        <taxon>Hypsibioidea</taxon>
        <taxon>Ramazzottiidae</taxon>
        <taxon>Ramazzottius</taxon>
    </lineage>
</organism>
<evidence type="ECO:0000256" key="3">
    <source>
        <dbReference type="ARBA" id="ARBA00012876"/>
    </source>
</evidence>
<evidence type="ECO:0000313" key="13">
    <source>
        <dbReference type="EMBL" id="GAV02205.1"/>
    </source>
</evidence>
<keyword evidence="14" id="KW-1185">Reference proteome</keyword>
<evidence type="ECO:0000313" key="14">
    <source>
        <dbReference type="Proteomes" id="UP000186922"/>
    </source>
</evidence>
<comment type="similarity">
    <text evidence="2 12">Belongs to the class-III pyridoxal-phosphate-dependent aminotransferase family.</text>
</comment>
<evidence type="ECO:0000256" key="6">
    <source>
        <dbReference type="ARBA" id="ARBA00022679"/>
    </source>
</evidence>